<organism evidence="1 2">
    <name type="scientific">Biostraticola tofi</name>
    <dbReference type="NCBI Taxonomy" id="466109"/>
    <lineage>
        <taxon>Bacteria</taxon>
        <taxon>Pseudomonadati</taxon>
        <taxon>Pseudomonadota</taxon>
        <taxon>Gammaproteobacteria</taxon>
        <taxon>Enterobacterales</taxon>
        <taxon>Bruguierivoracaceae</taxon>
        <taxon>Biostraticola</taxon>
    </lineage>
</organism>
<dbReference type="OrthoDB" id="9841781at2"/>
<name>A0A4R3Z3L6_9GAMM</name>
<keyword evidence="2" id="KW-1185">Reference proteome</keyword>
<gene>
    <name evidence="1" type="ORF">EDC52_101762</name>
</gene>
<sequence>MIILQVGFGLSIRRGHMFGQKESQRKMLTIKIPFLSIHILNKAASEYWYEVARHAFNDPRWFIDNHVAVRQAKRKAMINKHIAWSGAHKEAQTYYQKQLDELRDKNYSLSQRCQEQARDIEAYKRLVVDKEASNAKATQA</sequence>
<dbReference type="EMBL" id="SMCR01000001">
    <property type="protein sequence ID" value="TCW00412.1"/>
    <property type="molecule type" value="Genomic_DNA"/>
</dbReference>
<evidence type="ECO:0000313" key="1">
    <source>
        <dbReference type="EMBL" id="TCW00412.1"/>
    </source>
</evidence>
<protein>
    <submittedName>
        <fullName evidence="1">Uncharacterized protein</fullName>
    </submittedName>
</protein>
<dbReference type="Proteomes" id="UP000295719">
    <property type="component" value="Unassembled WGS sequence"/>
</dbReference>
<dbReference type="AlphaFoldDB" id="A0A4R3Z3L6"/>
<proteinExistence type="predicted"/>
<evidence type="ECO:0000313" key="2">
    <source>
        <dbReference type="Proteomes" id="UP000295719"/>
    </source>
</evidence>
<comment type="caution">
    <text evidence="1">The sequence shown here is derived from an EMBL/GenBank/DDBJ whole genome shotgun (WGS) entry which is preliminary data.</text>
</comment>
<reference evidence="1 2" key="1">
    <citation type="submission" date="2019-03" db="EMBL/GenBank/DDBJ databases">
        <title>Genomic Encyclopedia of Type Strains, Phase IV (KMG-IV): sequencing the most valuable type-strain genomes for metagenomic binning, comparative biology and taxonomic classification.</title>
        <authorList>
            <person name="Goeker M."/>
        </authorList>
    </citation>
    <scope>NUCLEOTIDE SEQUENCE [LARGE SCALE GENOMIC DNA]</scope>
    <source>
        <strain evidence="1 2">DSM 19580</strain>
    </source>
</reference>
<dbReference type="RefSeq" id="WP_131863971.1">
    <property type="nucleotide sequence ID" value="NZ_SMCR01000001.1"/>
</dbReference>
<accession>A0A4R3Z3L6</accession>